<dbReference type="Pfam" id="PF00501">
    <property type="entry name" value="AMP-binding"/>
    <property type="match status" value="1"/>
</dbReference>
<organism evidence="5 6">
    <name type="scientific">Parasedimentitalea maritima</name>
    <dbReference type="NCBI Taxonomy" id="2578117"/>
    <lineage>
        <taxon>Bacteria</taxon>
        <taxon>Pseudomonadati</taxon>
        <taxon>Pseudomonadota</taxon>
        <taxon>Alphaproteobacteria</taxon>
        <taxon>Rhodobacterales</taxon>
        <taxon>Paracoccaceae</taxon>
        <taxon>Parasedimentitalea</taxon>
    </lineage>
</organism>
<dbReference type="InterPro" id="IPR025110">
    <property type="entry name" value="AMP-bd_C"/>
</dbReference>
<protein>
    <submittedName>
        <fullName evidence="5">Acyl--CoA ligase</fullName>
    </submittedName>
</protein>
<dbReference type="InterPro" id="IPR000873">
    <property type="entry name" value="AMP-dep_synth/lig_dom"/>
</dbReference>
<dbReference type="Proteomes" id="UP000305041">
    <property type="component" value="Unassembled WGS sequence"/>
</dbReference>
<evidence type="ECO:0000313" key="6">
    <source>
        <dbReference type="Proteomes" id="UP000305041"/>
    </source>
</evidence>
<sequence length="538" mass="57105">MDKWHGFLDGQCALRPNAPAFSDTTGTRWNYRDLSVACEALTAELGSHGVEAGDRVVVLSENCCAAVAVLFAISRLGAVAVPVNARMSAAEVNRILDHARPAALLATTGVSEEAAGHALRLNAVPCDGIWGQLHLALPYPSTPHDDPELAVLLYTTGTTGAPKGVMLSHANMCFGGKTSAQLRDMTAEDVIYGVLPTTHVFGLASVVTAAIYIGAQVRLEARFSPAKLYLALQGGVTLLSAVPQMHALLMQYTREQGHESLQDCPLRYVSSGAAPLDPDWKRRAEGFYGVALQNGYGMTETTAGICATRSLIGDPDISVGPALPGVEIRVDQDVEGGGAGLGEVLTRGPHVMLGYYQSAEETAKVLDGDGWLRTGDLGRLDDTGLLHIEGRAKELIIHGGFNVFPPEVEAALNAHPQVVQSAVVGRRVQGDEQVLAFVQVADGDEPDEADLRAFVADQLAGYKRPSRIVMALSLPAAPTGKILKHKLLDHFAPHLDATAVRACAHRCSVKVRASTHPTPDAYAQTPSAAARMLRMFSP</sequence>
<feature type="domain" description="AMP-binding enzyme C-terminal" evidence="4">
    <location>
        <begin position="407"/>
        <end position="481"/>
    </location>
</feature>
<dbReference type="PROSITE" id="PS00455">
    <property type="entry name" value="AMP_BINDING"/>
    <property type="match status" value="1"/>
</dbReference>
<dbReference type="InterPro" id="IPR045851">
    <property type="entry name" value="AMP-bd_C_sf"/>
</dbReference>
<dbReference type="Gene3D" id="3.30.300.30">
    <property type="match status" value="1"/>
</dbReference>
<comment type="caution">
    <text evidence="5">The sequence shown here is derived from an EMBL/GenBank/DDBJ whole genome shotgun (WGS) entry which is preliminary data.</text>
</comment>
<dbReference type="InterPro" id="IPR020845">
    <property type="entry name" value="AMP-binding_CS"/>
</dbReference>
<proteinExistence type="inferred from homology"/>
<feature type="domain" description="AMP-dependent synthetase/ligase" evidence="3">
    <location>
        <begin position="10"/>
        <end position="356"/>
    </location>
</feature>
<dbReference type="PANTHER" id="PTHR43201">
    <property type="entry name" value="ACYL-COA SYNTHETASE"/>
    <property type="match status" value="1"/>
</dbReference>
<dbReference type="PANTHER" id="PTHR43201:SF5">
    <property type="entry name" value="MEDIUM-CHAIN ACYL-COA LIGASE ACSF2, MITOCHONDRIAL"/>
    <property type="match status" value="1"/>
</dbReference>
<dbReference type="RefSeq" id="WP_138161498.1">
    <property type="nucleotide sequence ID" value="NZ_VAUA01000001.1"/>
</dbReference>
<gene>
    <name evidence="5" type="ORF">FEE96_02965</name>
</gene>
<keyword evidence="2 5" id="KW-0436">Ligase</keyword>
<evidence type="ECO:0000256" key="1">
    <source>
        <dbReference type="ARBA" id="ARBA00006432"/>
    </source>
</evidence>
<name>A0ABY2V162_9RHOB</name>
<evidence type="ECO:0000259" key="4">
    <source>
        <dbReference type="Pfam" id="PF13193"/>
    </source>
</evidence>
<evidence type="ECO:0000313" key="5">
    <source>
        <dbReference type="EMBL" id="TLP69264.1"/>
    </source>
</evidence>
<accession>A0ABY2V162</accession>
<dbReference type="SUPFAM" id="SSF56801">
    <property type="entry name" value="Acetyl-CoA synthetase-like"/>
    <property type="match status" value="1"/>
</dbReference>
<dbReference type="Pfam" id="PF13193">
    <property type="entry name" value="AMP-binding_C"/>
    <property type="match status" value="1"/>
</dbReference>
<reference evidence="5 6" key="1">
    <citation type="submission" date="2019-05" db="EMBL/GenBank/DDBJ databases">
        <title>Draft genome sequence of Pelagicola sp. DSW4-44.</title>
        <authorList>
            <person name="Oh J."/>
        </authorList>
    </citation>
    <scope>NUCLEOTIDE SEQUENCE [LARGE SCALE GENOMIC DNA]</scope>
    <source>
        <strain evidence="5 6">DSW4-44</strain>
    </source>
</reference>
<evidence type="ECO:0000259" key="3">
    <source>
        <dbReference type="Pfam" id="PF00501"/>
    </source>
</evidence>
<dbReference type="InterPro" id="IPR042099">
    <property type="entry name" value="ANL_N_sf"/>
</dbReference>
<comment type="similarity">
    <text evidence="1">Belongs to the ATP-dependent AMP-binding enzyme family.</text>
</comment>
<dbReference type="GO" id="GO:0016874">
    <property type="term" value="F:ligase activity"/>
    <property type="evidence" value="ECO:0007669"/>
    <property type="project" value="UniProtKB-KW"/>
</dbReference>
<keyword evidence="6" id="KW-1185">Reference proteome</keyword>
<dbReference type="Gene3D" id="3.40.50.12780">
    <property type="entry name" value="N-terminal domain of ligase-like"/>
    <property type="match status" value="1"/>
</dbReference>
<evidence type="ECO:0000256" key="2">
    <source>
        <dbReference type="ARBA" id="ARBA00022598"/>
    </source>
</evidence>
<dbReference type="EMBL" id="VAUA01000001">
    <property type="protein sequence ID" value="TLP69264.1"/>
    <property type="molecule type" value="Genomic_DNA"/>
</dbReference>